<evidence type="ECO:0000313" key="1">
    <source>
        <dbReference type="EMBL" id="GEM37174.1"/>
    </source>
</evidence>
<evidence type="ECO:0000313" key="2">
    <source>
        <dbReference type="Proteomes" id="UP000321424"/>
    </source>
</evidence>
<gene>
    <name evidence="1" type="ORF">NN4_16930</name>
</gene>
<reference evidence="1 2" key="1">
    <citation type="submission" date="2019-07" db="EMBL/GenBank/DDBJ databases">
        <title>Whole genome shotgun sequence of Nocardia ninae NBRC 108245.</title>
        <authorList>
            <person name="Hosoyama A."/>
            <person name="Uohara A."/>
            <person name="Ohji S."/>
            <person name="Ichikawa N."/>
        </authorList>
    </citation>
    <scope>NUCLEOTIDE SEQUENCE [LARGE SCALE GENOMIC DNA]</scope>
    <source>
        <strain evidence="1 2">NBRC 108245</strain>
    </source>
</reference>
<dbReference type="EMBL" id="BJXA01000007">
    <property type="protein sequence ID" value="GEM37174.1"/>
    <property type="molecule type" value="Genomic_DNA"/>
</dbReference>
<name>A0A511M940_9NOCA</name>
<comment type="caution">
    <text evidence="1">The sequence shown here is derived from an EMBL/GenBank/DDBJ whole genome shotgun (WGS) entry which is preliminary data.</text>
</comment>
<proteinExistence type="predicted"/>
<keyword evidence="2" id="KW-1185">Reference proteome</keyword>
<protein>
    <submittedName>
        <fullName evidence="1">Uncharacterized protein</fullName>
    </submittedName>
</protein>
<accession>A0A511M940</accession>
<organism evidence="1 2">
    <name type="scientific">Nocardia ninae NBRC 108245</name>
    <dbReference type="NCBI Taxonomy" id="1210091"/>
    <lineage>
        <taxon>Bacteria</taxon>
        <taxon>Bacillati</taxon>
        <taxon>Actinomycetota</taxon>
        <taxon>Actinomycetes</taxon>
        <taxon>Mycobacteriales</taxon>
        <taxon>Nocardiaceae</taxon>
        <taxon>Nocardia</taxon>
    </lineage>
</organism>
<sequence>MLLCGDRPGTGGEYNATVAIACNEYNVCVAFVTDGMRNRGRDAVRMERMEVKRQ</sequence>
<dbReference type="Proteomes" id="UP000321424">
    <property type="component" value="Unassembled WGS sequence"/>
</dbReference>
<dbReference type="AlphaFoldDB" id="A0A511M940"/>